<evidence type="ECO:0000256" key="1">
    <source>
        <dbReference type="SAM" id="MobiDB-lite"/>
    </source>
</evidence>
<reference evidence="2" key="1">
    <citation type="submission" date="2022-01" db="EMBL/GenBank/DDBJ databases">
        <authorList>
            <person name="King R."/>
        </authorList>
    </citation>
    <scope>NUCLEOTIDE SEQUENCE</scope>
</reference>
<feature type="compositionally biased region" description="Gly residues" evidence="1">
    <location>
        <begin position="653"/>
        <end position="665"/>
    </location>
</feature>
<dbReference type="EMBL" id="OV725082">
    <property type="protein sequence ID" value="CAH1406501.1"/>
    <property type="molecule type" value="Genomic_DNA"/>
</dbReference>
<organism evidence="2 3">
    <name type="scientific">Nezara viridula</name>
    <name type="common">Southern green stink bug</name>
    <name type="synonym">Cimex viridulus</name>
    <dbReference type="NCBI Taxonomy" id="85310"/>
    <lineage>
        <taxon>Eukaryota</taxon>
        <taxon>Metazoa</taxon>
        <taxon>Ecdysozoa</taxon>
        <taxon>Arthropoda</taxon>
        <taxon>Hexapoda</taxon>
        <taxon>Insecta</taxon>
        <taxon>Pterygota</taxon>
        <taxon>Neoptera</taxon>
        <taxon>Paraneoptera</taxon>
        <taxon>Hemiptera</taxon>
        <taxon>Heteroptera</taxon>
        <taxon>Panheteroptera</taxon>
        <taxon>Pentatomomorpha</taxon>
        <taxon>Pentatomoidea</taxon>
        <taxon>Pentatomidae</taxon>
        <taxon>Pentatominae</taxon>
        <taxon>Nezara</taxon>
    </lineage>
</organism>
<feature type="region of interest" description="Disordered" evidence="1">
    <location>
        <begin position="599"/>
        <end position="629"/>
    </location>
</feature>
<keyword evidence="3" id="KW-1185">Reference proteome</keyword>
<accession>A0A9P0HQQ1</accession>
<dbReference type="OrthoDB" id="6615876at2759"/>
<feature type="region of interest" description="Disordered" evidence="1">
    <location>
        <begin position="652"/>
        <end position="671"/>
    </location>
</feature>
<name>A0A9P0HQQ1_NEZVI</name>
<evidence type="ECO:0000313" key="3">
    <source>
        <dbReference type="Proteomes" id="UP001152798"/>
    </source>
</evidence>
<dbReference type="SUPFAM" id="SSF52540">
    <property type="entry name" value="P-loop containing nucleoside triphosphate hydrolases"/>
    <property type="match status" value="1"/>
</dbReference>
<proteinExistence type="predicted"/>
<evidence type="ECO:0008006" key="4">
    <source>
        <dbReference type="Google" id="ProtNLM"/>
    </source>
</evidence>
<protein>
    <recommendedName>
        <fullName evidence="4">AIG1-type G domain-containing protein</fullName>
    </recommendedName>
</protein>
<gene>
    <name evidence="2" type="ORF">NEZAVI_LOCUS14422</name>
</gene>
<dbReference type="AlphaFoldDB" id="A0A9P0HQQ1"/>
<dbReference type="InterPro" id="IPR027417">
    <property type="entry name" value="P-loop_NTPase"/>
</dbReference>
<evidence type="ECO:0000313" key="2">
    <source>
        <dbReference type="EMBL" id="CAH1406501.1"/>
    </source>
</evidence>
<dbReference type="Proteomes" id="UP001152798">
    <property type="component" value="Chromosome 6"/>
</dbReference>
<dbReference type="Gene3D" id="3.40.50.300">
    <property type="entry name" value="P-loop containing nucleotide triphosphate hydrolases"/>
    <property type="match status" value="1"/>
</dbReference>
<sequence>MDKTEVKNTNSTLIKNIYDFLKNGDKQIKYSPSKDIVLLLGNTGSGKSTLTHYISGNAHKLLSQEVEEGTGEYVIVDQQDKISSASTIVSQTIYPDLVEDATTNTIYYDCPGFSDTRSAAHEIAATYFIKKVIDSASAVKMVFVVSHHSVTRGADRQDFILMLQHATDFIKQMDKFKNSIALVVTKIENRYIGNKLVSDEKVINTIGHYLEQAKRDIDEHPEMVNTAGKSSDSKEKVLSLLDIFLSKGENGQYTRIGIFRKPNEAGSISDIELMKQGKISLENLTNKNIQFIKVTDNDFGYTISAKSKVHISGLTEEINKTIVKQLLDIGREVKEHCIAQEGKNSDLENLISTFQNLREPFSKLQESAIKDTITPEMFIREIDTYIKNSKISISDQYIQAVQKEGDYINFLNLVSNKSIKNHKSSLLAAGLSNLTEYLNESHLFYNVLKSMHQRLSAFDIQKNRNKYNTIHVNELKDLFQSSIFIEIDTIFKEHSHMKEMKLGTSKLKLLNKVLDETLKYQIKIINPKIDKVIVRGVNVQLSDLSDLLNNNDIKFLEIYALNKMFIDTNFDLTGREIQMTIVAPVWEVIGNQSIILDGKPGMDHSPSKARSGTGYGENGFDGRPGEPGGPAGHFIGIGKHFINEEYLHISANGGNGGSGQDGGDGAEGHDGAHCPTSCRNSDGLLVTIFYNTDDAEYYGGTGGHGGNGGASGYGGLKGSIYIKKVGRESGMIQAQQTARDGYPGEIGLGGSSGKGGRYFYYKVRNYIGFVHTTSFEPINKWGRDGIPGSDGSNEWGRRDTWILKKLINLSNAVIEYKNYLLSNINNNLQESMLKTFLSEIDNNQTSVTQPTNRKRRNVINFTDIENSEEQLKNINMHEHDPTEIESQNNDRYVSDRKENYNLALHYHLQDSKHVPSNLFLETERIKQRPSKPIFPISVQLENMKTEKHTNINNQYSSINLHGNLLLSEMVLKKFMGKETWLNNDYKRSSKERMSSAHDLAYSYYLEH</sequence>